<dbReference type="PROSITE" id="PS51781">
    <property type="entry name" value="SH3B"/>
    <property type="match status" value="1"/>
</dbReference>
<keyword evidence="1" id="KW-0812">Transmembrane</keyword>
<dbReference type="Pfam" id="PF08239">
    <property type="entry name" value="SH3_3"/>
    <property type="match status" value="1"/>
</dbReference>
<dbReference type="InterPro" id="IPR003646">
    <property type="entry name" value="SH3-like_bac-type"/>
</dbReference>
<dbReference type="Proteomes" id="UP001500459">
    <property type="component" value="Unassembled WGS sequence"/>
</dbReference>
<feature type="domain" description="SH3b" evidence="2">
    <location>
        <begin position="33"/>
        <end position="119"/>
    </location>
</feature>
<gene>
    <name evidence="3" type="ORF">GCM10022393_05180</name>
</gene>
<accession>A0ABP7XA11</accession>
<feature type="transmembrane region" description="Helical" evidence="1">
    <location>
        <begin position="12"/>
        <end position="32"/>
    </location>
</feature>
<dbReference type="EMBL" id="BAABCW010000001">
    <property type="protein sequence ID" value="GAA4108832.1"/>
    <property type="molecule type" value="Genomic_DNA"/>
</dbReference>
<evidence type="ECO:0000313" key="4">
    <source>
        <dbReference type="Proteomes" id="UP001500459"/>
    </source>
</evidence>
<reference evidence="4" key="1">
    <citation type="journal article" date="2019" name="Int. J. Syst. Evol. Microbiol.">
        <title>The Global Catalogue of Microorganisms (GCM) 10K type strain sequencing project: providing services to taxonomists for standard genome sequencing and annotation.</title>
        <authorList>
            <consortium name="The Broad Institute Genomics Platform"/>
            <consortium name="The Broad Institute Genome Sequencing Center for Infectious Disease"/>
            <person name="Wu L."/>
            <person name="Ma J."/>
        </authorList>
    </citation>
    <scope>NUCLEOTIDE SEQUENCE [LARGE SCALE GENOMIC DNA]</scope>
    <source>
        <strain evidence="4">JCM 17106</strain>
    </source>
</reference>
<keyword evidence="4" id="KW-1185">Reference proteome</keyword>
<protein>
    <recommendedName>
        <fullName evidence="2">SH3b domain-containing protein</fullName>
    </recommendedName>
</protein>
<organism evidence="3 4">
    <name type="scientific">Aquimarina addita</name>
    <dbReference type="NCBI Taxonomy" id="870485"/>
    <lineage>
        <taxon>Bacteria</taxon>
        <taxon>Pseudomonadati</taxon>
        <taxon>Bacteroidota</taxon>
        <taxon>Flavobacteriia</taxon>
        <taxon>Flavobacteriales</taxon>
        <taxon>Flavobacteriaceae</taxon>
        <taxon>Aquimarina</taxon>
    </lineage>
</organism>
<evidence type="ECO:0000313" key="3">
    <source>
        <dbReference type="EMBL" id="GAA4108832.1"/>
    </source>
</evidence>
<dbReference type="Gene3D" id="2.30.30.40">
    <property type="entry name" value="SH3 Domains"/>
    <property type="match status" value="1"/>
</dbReference>
<keyword evidence="1" id="KW-0472">Membrane</keyword>
<proteinExistence type="predicted"/>
<dbReference type="RefSeq" id="WP_344924476.1">
    <property type="nucleotide sequence ID" value="NZ_BAABCW010000001.1"/>
</dbReference>
<sequence>MITIVANRYHKIYKLIYTCIFLGVISSFNTIAQEGYYVVANSGLIVRDQPSLQGTNIAKLPYGYPINIIEKTNHQLTITDQDKKIHGFWIKIKLTYTGYLIPQEQTTGYIFDGFIEKKNYKHQLALQKINQATFCNLMYRDTQWDTNIKIGDYNKIQDLLKNNILFDEYKMPLSITAFNGAHYKFDIESSDTGFSDGWSFYYPELKVLVLEGGHSSDMVYDIKTGAHHRIGNPEYMITSPNRKYRLNGLFGGQECVSYFFESNNNGKFQYILDIDILNTLCNIQQFLWLSDDTFIISHFIYDDGIENEIFYKGKIKNLY</sequence>
<evidence type="ECO:0000256" key="1">
    <source>
        <dbReference type="SAM" id="Phobius"/>
    </source>
</evidence>
<evidence type="ECO:0000259" key="2">
    <source>
        <dbReference type="PROSITE" id="PS51781"/>
    </source>
</evidence>
<keyword evidence="1" id="KW-1133">Transmembrane helix</keyword>
<comment type="caution">
    <text evidence="3">The sequence shown here is derived from an EMBL/GenBank/DDBJ whole genome shotgun (WGS) entry which is preliminary data.</text>
</comment>
<name>A0ABP7XA11_9FLAO</name>